<dbReference type="PROSITE" id="PS51077">
    <property type="entry name" value="HTH_ICLR"/>
    <property type="match status" value="1"/>
</dbReference>
<feature type="domain" description="HTH iclR-type" evidence="1">
    <location>
        <begin position="20"/>
        <end position="82"/>
    </location>
</feature>
<reference evidence="2" key="1">
    <citation type="submission" date="2020-02" db="EMBL/GenBank/DDBJ databases">
        <authorList>
            <person name="Meier V. D."/>
        </authorList>
    </citation>
    <scope>NUCLEOTIDE SEQUENCE</scope>
    <source>
        <strain evidence="2">AVDCRST_MAG51</strain>
    </source>
</reference>
<accession>A0A6J4NGM9</accession>
<evidence type="ECO:0000313" key="2">
    <source>
        <dbReference type="EMBL" id="CAA9384611.1"/>
    </source>
</evidence>
<dbReference type="InterPro" id="IPR050707">
    <property type="entry name" value="HTH_MetabolicPath_Reg"/>
</dbReference>
<dbReference type="PANTHER" id="PTHR30136:SF34">
    <property type="entry name" value="TRANSCRIPTIONAL REGULATOR"/>
    <property type="match status" value="1"/>
</dbReference>
<organism evidence="2">
    <name type="scientific">uncultured Ramlibacter sp</name>
    <dbReference type="NCBI Taxonomy" id="260755"/>
    <lineage>
        <taxon>Bacteria</taxon>
        <taxon>Pseudomonadati</taxon>
        <taxon>Pseudomonadota</taxon>
        <taxon>Betaproteobacteria</taxon>
        <taxon>Burkholderiales</taxon>
        <taxon>Comamonadaceae</taxon>
        <taxon>Ramlibacter</taxon>
        <taxon>environmental samples</taxon>
    </lineage>
</organism>
<dbReference type="Pfam" id="PF09339">
    <property type="entry name" value="HTH_IclR"/>
    <property type="match status" value="1"/>
</dbReference>
<dbReference type="EMBL" id="CADCUX010000010">
    <property type="protein sequence ID" value="CAA9384611.1"/>
    <property type="molecule type" value="Genomic_DNA"/>
</dbReference>
<dbReference type="InterPro" id="IPR036388">
    <property type="entry name" value="WH-like_DNA-bd_sf"/>
</dbReference>
<feature type="non-terminal residue" evidence="2">
    <location>
        <position position="86"/>
    </location>
</feature>
<dbReference type="InterPro" id="IPR005471">
    <property type="entry name" value="Tscrpt_reg_IclR_N"/>
</dbReference>
<dbReference type="GO" id="GO:0003700">
    <property type="term" value="F:DNA-binding transcription factor activity"/>
    <property type="evidence" value="ECO:0007669"/>
    <property type="project" value="TreeGrafter"/>
</dbReference>
<dbReference type="AlphaFoldDB" id="A0A6J4NGM9"/>
<dbReference type="Gene3D" id="1.10.10.10">
    <property type="entry name" value="Winged helix-like DNA-binding domain superfamily/Winged helix DNA-binding domain"/>
    <property type="match status" value="1"/>
</dbReference>
<evidence type="ECO:0000259" key="1">
    <source>
        <dbReference type="PROSITE" id="PS51077"/>
    </source>
</evidence>
<dbReference type="SUPFAM" id="SSF46785">
    <property type="entry name" value="Winged helix' DNA-binding domain"/>
    <property type="match status" value="1"/>
</dbReference>
<name>A0A6J4NGM9_9BURK</name>
<proteinExistence type="predicted"/>
<dbReference type="SMART" id="SM00346">
    <property type="entry name" value="HTH_ICLR"/>
    <property type="match status" value="1"/>
</dbReference>
<dbReference type="PANTHER" id="PTHR30136">
    <property type="entry name" value="HELIX-TURN-HELIX TRANSCRIPTIONAL REGULATOR, ICLR FAMILY"/>
    <property type="match status" value="1"/>
</dbReference>
<protein>
    <recommendedName>
        <fullName evidence="1">HTH iclR-type domain-containing protein</fullName>
    </recommendedName>
</protein>
<sequence length="86" mass="9196">MATAAPARPRRAGGDSPLFMGSLAKCFQVLEALNTAGRAVGLTELAQLAGLDRSGVQRITHTLRVLGYLRQDPATKAFRLSGRMLE</sequence>
<gene>
    <name evidence="2" type="ORF">AVDCRST_MAG51-21</name>
</gene>
<dbReference type="GO" id="GO:0045892">
    <property type="term" value="P:negative regulation of DNA-templated transcription"/>
    <property type="evidence" value="ECO:0007669"/>
    <property type="project" value="TreeGrafter"/>
</dbReference>
<dbReference type="GO" id="GO:0003677">
    <property type="term" value="F:DNA binding"/>
    <property type="evidence" value="ECO:0007669"/>
    <property type="project" value="InterPro"/>
</dbReference>
<dbReference type="InterPro" id="IPR036390">
    <property type="entry name" value="WH_DNA-bd_sf"/>
</dbReference>